<feature type="transmembrane region" description="Helical" evidence="5">
    <location>
        <begin position="239"/>
        <end position="260"/>
    </location>
</feature>
<dbReference type="OrthoDB" id="1883377at2"/>
<feature type="transmembrane region" description="Helical" evidence="5">
    <location>
        <begin position="193"/>
        <end position="212"/>
    </location>
</feature>
<proteinExistence type="predicted"/>
<keyword evidence="3 5" id="KW-1133">Transmembrane helix</keyword>
<dbReference type="Pfam" id="PF12698">
    <property type="entry name" value="ABC2_membrane_3"/>
    <property type="match status" value="1"/>
</dbReference>
<evidence type="ECO:0000313" key="7">
    <source>
        <dbReference type="EMBL" id="SFB37885.1"/>
    </source>
</evidence>
<feature type="transmembrane region" description="Helical" evidence="5">
    <location>
        <begin position="322"/>
        <end position="341"/>
    </location>
</feature>
<dbReference type="AlphaFoldDB" id="A0A1I1AIP1"/>
<feature type="domain" description="ABC-2 type transporter transmembrane" evidence="6">
    <location>
        <begin position="64"/>
        <end position="393"/>
    </location>
</feature>
<evidence type="ECO:0000259" key="6">
    <source>
        <dbReference type="Pfam" id="PF12698"/>
    </source>
</evidence>
<evidence type="ECO:0000256" key="1">
    <source>
        <dbReference type="ARBA" id="ARBA00004141"/>
    </source>
</evidence>
<dbReference type="PANTHER" id="PTHR37305:SF1">
    <property type="entry name" value="MEMBRANE PROTEIN"/>
    <property type="match status" value="1"/>
</dbReference>
<dbReference type="InterPro" id="IPR013525">
    <property type="entry name" value="ABC2_TM"/>
</dbReference>
<dbReference type="PANTHER" id="PTHR37305">
    <property type="entry name" value="INTEGRAL MEMBRANE PROTEIN-RELATED"/>
    <property type="match status" value="1"/>
</dbReference>
<dbReference type="GO" id="GO:0140359">
    <property type="term" value="F:ABC-type transporter activity"/>
    <property type="evidence" value="ECO:0007669"/>
    <property type="project" value="InterPro"/>
</dbReference>
<keyword evidence="8" id="KW-1185">Reference proteome</keyword>
<organism evidence="7 8">
    <name type="scientific">Clostridium frigidicarnis</name>
    <dbReference type="NCBI Taxonomy" id="84698"/>
    <lineage>
        <taxon>Bacteria</taxon>
        <taxon>Bacillati</taxon>
        <taxon>Bacillota</taxon>
        <taxon>Clostridia</taxon>
        <taxon>Eubacteriales</taxon>
        <taxon>Clostridiaceae</taxon>
        <taxon>Clostridium</taxon>
    </lineage>
</organism>
<dbReference type="EMBL" id="FOKI01000038">
    <property type="protein sequence ID" value="SFB37885.1"/>
    <property type="molecule type" value="Genomic_DNA"/>
</dbReference>
<evidence type="ECO:0000313" key="8">
    <source>
        <dbReference type="Proteomes" id="UP000198619"/>
    </source>
</evidence>
<evidence type="ECO:0000256" key="3">
    <source>
        <dbReference type="ARBA" id="ARBA00022989"/>
    </source>
</evidence>
<dbReference type="GO" id="GO:0005886">
    <property type="term" value="C:plasma membrane"/>
    <property type="evidence" value="ECO:0007669"/>
    <property type="project" value="UniProtKB-SubCell"/>
</dbReference>
<sequence length="405" mass="45948">MDVFFQELKRQLNFKRLLTYVLIAIALAGLWTWFIVGGATEDFLQQGVYKEYKGRSAIEAAGKDRVGAEGEMTLDKFQSGCNLFLKSLKGDNDSDVVITKDLLKYTVYTDKLLNQEFRLRTMIGESTSDLLHIPKDAGMNFYKNEDLFYGNYIDKNAINENEKTLALSMWDKVKRPYTYYTGFKQWDDGINHIVFFSFVLMIMLGFFSSSIITNDKENGMDEIITTTAKGRKSLTIAKISIPLIMASIIYLCGVGLYVLLLKYLLPADALNTSIQVLSRSFLPYTQGDLLRNVFIVGWIGILIVSSFSTWISSISKKSSRAIQFSILTILGSFILGIFITSHSRNMDIIKMLIPGGIGFSYFQSIDFPFITILGKTLWMPSILLIASIIIFLLSTIFTTLNYRRR</sequence>
<evidence type="ECO:0000256" key="5">
    <source>
        <dbReference type="SAM" id="Phobius"/>
    </source>
</evidence>
<comment type="subcellular location">
    <subcellularLocation>
        <location evidence="1">Membrane</location>
        <topology evidence="1">Multi-pass membrane protein</topology>
    </subcellularLocation>
</comment>
<dbReference type="RefSeq" id="WP_090042750.1">
    <property type="nucleotide sequence ID" value="NZ_FOKI01000038.1"/>
</dbReference>
<feature type="transmembrane region" description="Helical" evidence="5">
    <location>
        <begin position="289"/>
        <end position="310"/>
    </location>
</feature>
<dbReference type="Proteomes" id="UP000198619">
    <property type="component" value="Unassembled WGS sequence"/>
</dbReference>
<gene>
    <name evidence="7" type="ORF">SAMN04488528_103811</name>
</gene>
<evidence type="ECO:0000256" key="2">
    <source>
        <dbReference type="ARBA" id="ARBA00022692"/>
    </source>
</evidence>
<evidence type="ECO:0000256" key="4">
    <source>
        <dbReference type="ARBA" id="ARBA00023136"/>
    </source>
</evidence>
<feature type="transmembrane region" description="Helical" evidence="5">
    <location>
        <begin position="17"/>
        <end position="36"/>
    </location>
</feature>
<keyword evidence="2 5" id="KW-0812">Transmembrane</keyword>
<accession>A0A1I1AIP1</accession>
<name>A0A1I1AIP1_9CLOT</name>
<keyword evidence="4 5" id="KW-0472">Membrane</keyword>
<reference evidence="7 8" key="1">
    <citation type="submission" date="2016-10" db="EMBL/GenBank/DDBJ databases">
        <authorList>
            <person name="de Groot N.N."/>
        </authorList>
    </citation>
    <scope>NUCLEOTIDE SEQUENCE [LARGE SCALE GENOMIC DNA]</scope>
    <source>
        <strain evidence="7 8">DSM 12271</strain>
    </source>
</reference>
<protein>
    <submittedName>
        <fullName evidence="7">ABC-2 family transporter protein</fullName>
    </submittedName>
</protein>
<dbReference type="STRING" id="84698.SAMN04488528_103811"/>
<feature type="transmembrane region" description="Helical" evidence="5">
    <location>
        <begin position="377"/>
        <end position="400"/>
    </location>
</feature>